<dbReference type="AlphaFoldDB" id="A0A8J5ZQJ6"/>
<feature type="compositionally biased region" description="Polar residues" evidence="1">
    <location>
        <begin position="437"/>
        <end position="446"/>
    </location>
</feature>
<feature type="compositionally biased region" description="Low complexity" evidence="1">
    <location>
        <begin position="23"/>
        <end position="38"/>
    </location>
</feature>
<feature type="region of interest" description="Disordered" evidence="1">
    <location>
        <begin position="1"/>
        <end position="96"/>
    </location>
</feature>
<feature type="region of interest" description="Disordered" evidence="1">
    <location>
        <begin position="376"/>
        <end position="479"/>
    </location>
</feature>
<feature type="compositionally biased region" description="Low complexity" evidence="1">
    <location>
        <begin position="424"/>
        <end position="436"/>
    </location>
</feature>
<sequence>MSSPREVTAWGPGSGPERGEWVRAQSGRRAASRALGQGLELGAARGDGQGGPQEPESFAWELEVPGTRGPRRGGRREPPGAAAQPRGDAEDPVSRPADACAVALAAQLSDQEPQGWHRNPSPEGCPIDVAAIWAGLEAGPSGRGPLFQSCVELLPAAGAPCHLSGPEGGRARGAPKRGPKGRWSVGGDGPWRPASPLLALPTDLECSEEISEIHMMRVSIYSKGGVPASAGSPDDPGDTGRPPSFPVREGFIHGPGSGSVSGSLLAPSARGLTMVAERQAAGEPDVAVSKRLQGTLWGKAGGRPGHPGAVGVAGLPLPRAVPRRKVAQVSQPLGPGSEMALGRTFPPWGQRIQAAPLEPASFPPISGIQLLGRAKKQCSVPSASKQSKGAGGSGKRSGTRKPRGLEPVAAGDENDPDSGPVPKGQGRSRGSSGGRQDASSWSQSTLPAPPPANPSSRHQPNTVVRQPISLDTRGIWHNQ</sequence>
<dbReference type="EMBL" id="JAGFMF010012244">
    <property type="protein sequence ID" value="KAG8505680.1"/>
    <property type="molecule type" value="Genomic_DNA"/>
</dbReference>
<accession>A0A8J5ZQJ6</accession>
<organism evidence="2 3">
    <name type="scientific">Galemys pyrenaicus</name>
    <name type="common">Iberian desman</name>
    <name type="synonym">Pyrenean desman</name>
    <dbReference type="NCBI Taxonomy" id="202257"/>
    <lineage>
        <taxon>Eukaryota</taxon>
        <taxon>Metazoa</taxon>
        <taxon>Chordata</taxon>
        <taxon>Craniata</taxon>
        <taxon>Vertebrata</taxon>
        <taxon>Euteleostomi</taxon>
        <taxon>Mammalia</taxon>
        <taxon>Eutheria</taxon>
        <taxon>Laurasiatheria</taxon>
        <taxon>Eulipotyphla</taxon>
        <taxon>Talpidae</taxon>
        <taxon>Galemys</taxon>
    </lineage>
</organism>
<dbReference type="Proteomes" id="UP000700334">
    <property type="component" value="Unassembled WGS sequence"/>
</dbReference>
<dbReference type="Pfam" id="PF15483">
    <property type="entry name" value="DUF4641"/>
    <property type="match status" value="1"/>
</dbReference>
<feature type="region of interest" description="Disordered" evidence="1">
    <location>
        <begin position="226"/>
        <end position="264"/>
    </location>
</feature>
<dbReference type="OrthoDB" id="9629060at2759"/>
<protein>
    <submittedName>
        <fullName evidence="2">Uncharacterized protein</fullName>
    </submittedName>
</protein>
<feature type="non-terminal residue" evidence="2">
    <location>
        <position position="1"/>
    </location>
</feature>
<gene>
    <name evidence="2" type="ORF">J0S82_007401</name>
</gene>
<comment type="caution">
    <text evidence="2">The sequence shown here is derived from an EMBL/GenBank/DDBJ whole genome shotgun (WGS) entry which is preliminary data.</text>
</comment>
<keyword evidence="3" id="KW-1185">Reference proteome</keyword>
<evidence type="ECO:0000313" key="2">
    <source>
        <dbReference type="EMBL" id="KAG8505680.1"/>
    </source>
</evidence>
<evidence type="ECO:0000256" key="1">
    <source>
        <dbReference type="SAM" id="MobiDB-lite"/>
    </source>
</evidence>
<dbReference type="PANTHER" id="PTHR31866:SF1">
    <property type="entry name" value="GENE 4779-RELATED"/>
    <property type="match status" value="1"/>
</dbReference>
<feature type="compositionally biased region" description="Polar residues" evidence="1">
    <location>
        <begin position="454"/>
        <end position="464"/>
    </location>
</feature>
<evidence type="ECO:0000313" key="3">
    <source>
        <dbReference type="Proteomes" id="UP000700334"/>
    </source>
</evidence>
<reference evidence="2" key="1">
    <citation type="journal article" date="2021" name="Evol. Appl.">
        <title>The genome of the Pyrenean desman and the effects of bottlenecks and inbreeding on the genomic landscape of an endangered species.</title>
        <authorList>
            <person name="Escoda L."/>
            <person name="Castresana J."/>
        </authorList>
    </citation>
    <scope>NUCLEOTIDE SEQUENCE</scope>
    <source>
        <strain evidence="2">IBE-C5619</strain>
    </source>
</reference>
<dbReference type="PANTHER" id="PTHR31866">
    <property type="entry name" value="GENE 4779-RELATED"/>
    <property type="match status" value="1"/>
</dbReference>
<dbReference type="InterPro" id="IPR027822">
    <property type="entry name" value="DUF4641"/>
</dbReference>
<proteinExistence type="predicted"/>
<name>A0A8J5ZQJ6_GALPY</name>
<feature type="region of interest" description="Disordered" evidence="1">
    <location>
        <begin position="165"/>
        <end position="196"/>
    </location>
</feature>